<protein>
    <recommendedName>
        <fullName evidence="9">Protein translocase subunit SecE</fullName>
    </recommendedName>
</protein>
<evidence type="ECO:0000313" key="10">
    <source>
        <dbReference type="EMBL" id="ALS01470.1"/>
    </source>
</evidence>
<evidence type="ECO:0000256" key="9">
    <source>
        <dbReference type="HAMAP-Rule" id="MF_00422"/>
    </source>
</evidence>
<comment type="similarity">
    <text evidence="9">Belongs to the SecE/SEC61-gamma family.</text>
</comment>
<dbReference type="AlphaFoldDB" id="A0A0S3KB47"/>
<dbReference type="InterPro" id="IPR001901">
    <property type="entry name" value="Translocase_SecE/Sec61-g"/>
</dbReference>
<evidence type="ECO:0000313" key="13">
    <source>
        <dbReference type="Proteomes" id="UP000183039"/>
    </source>
</evidence>
<comment type="subunit">
    <text evidence="9">Component of the Sec protein translocase complex. Heterotrimer consisting of SecY, SecE and SecG subunits. The heterotrimers can form oligomers, although 1 heterotrimer is thought to be able to translocate proteins. Interacts with the ribosome. Interacts with SecDF, and other proteins may be involved. Interacts with SecA.</text>
</comment>
<evidence type="ECO:0000256" key="5">
    <source>
        <dbReference type="ARBA" id="ARBA00022927"/>
    </source>
</evidence>
<dbReference type="GO" id="GO:0009306">
    <property type="term" value="P:protein secretion"/>
    <property type="evidence" value="ECO:0007669"/>
    <property type="project" value="UniProtKB-UniRule"/>
</dbReference>
<dbReference type="HAMAP" id="MF_00422">
    <property type="entry name" value="SecE"/>
    <property type="match status" value="1"/>
</dbReference>
<comment type="subcellular location">
    <subcellularLocation>
        <location evidence="9">Cell membrane</location>
        <topology evidence="9">Single-pass membrane protein</topology>
    </subcellularLocation>
    <subcellularLocation>
        <location evidence="1">Membrane</location>
    </subcellularLocation>
</comment>
<dbReference type="InterPro" id="IPR005807">
    <property type="entry name" value="SecE_bac"/>
</dbReference>
<dbReference type="Gene3D" id="1.20.5.1030">
    <property type="entry name" value="Preprotein translocase secy subunit"/>
    <property type="match status" value="1"/>
</dbReference>
<dbReference type="Proteomes" id="UP000065511">
    <property type="component" value="Chromosome"/>
</dbReference>
<organism evidence="11 13">
    <name type="scientific">Enterococcus silesiacus</name>
    <dbReference type="NCBI Taxonomy" id="332949"/>
    <lineage>
        <taxon>Bacteria</taxon>
        <taxon>Bacillati</taxon>
        <taxon>Bacillota</taxon>
        <taxon>Bacilli</taxon>
        <taxon>Lactobacillales</taxon>
        <taxon>Enterococcaceae</taxon>
        <taxon>Enterococcus</taxon>
    </lineage>
</organism>
<dbReference type="PANTHER" id="PTHR33910">
    <property type="entry name" value="PROTEIN TRANSLOCASE SUBUNIT SECE"/>
    <property type="match status" value="1"/>
</dbReference>
<keyword evidence="3 9" id="KW-1003">Cell membrane</keyword>
<evidence type="ECO:0000256" key="8">
    <source>
        <dbReference type="ARBA" id="ARBA00023136"/>
    </source>
</evidence>
<comment type="function">
    <text evidence="9">Essential subunit of the Sec protein translocation channel SecYEG. Clamps together the 2 halves of SecY. May contact the channel plug during translocation.</text>
</comment>
<evidence type="ECO:0000256" key="1">
    <source>
        <dbReference type="ARBA" id="ARBA00004370"/>
    </source>
</evidence>
<dbReference type="GO" id="GO:0043952">
    <property type="term" value="P:protein transport by the Sec complex"/>
    <property type="evidence" value="ECO:0007669"/>
    <property type="project" value="UniProtKB-UniRule"/>
</dbReference>
<keyword evidence="12" id="KW-1185">Reference proteome</keyword>
<dbReference type="RefSeq" id="WP_010760565.1">
    <property type="nucleotide sequence ID" value="NZ_JXLC01000027.1"/>
</dbReference>
<evidence type="ECO:0000256" key="3">
    <source>
        <dbReference type="ARBA" id="ARBA00022475"/>
    </source>
</evidence>
<evidence type="ECO:0000313" key="12">
    <source>
        <dbReference type="Proteomes" id="UP000065511"/>
    </source>
</evidence>
<sequence length="56" mass="6564">MKFLRSVKDEMKQVSWPSKKQLRKDTLVVIETSILFAALFFVMDTVIQTAFGWILK</sequence>
<dbReference type="InterPro" id="IPR038379">
    <property type="entry name" value="SecE_sf"/>
</dbReference>
<dbReference type="Proteomes" id="UP000183039">
    <property type="component" value="Unassembled WGS sequence"/>
</dbReference>
<keyword evidence="4 9" id="KW-0812">Transmembrane</keyword>
<evidence type="ECO:0000256" key="2">
    <source>
        <dbReference type="ARBA" id="ARBA00022448"/>
    </source>
</evidence>
<reference evidence="11 13" key="1">
    <citation type="submission" date="2014-12" db="EMBL/GenBank/DDBJ databases">
        <title>Draft genome sequences of 29 type strains of Enterococci.</title>
        <authorList>
            <person name="Zhong Z."/>
            <person name="Sun Z."/>
            <person name="Liu W."/>
            <person name="Zhang W."/>
            <person name="Zhang H."/>
        </authorList>
    </citation>
    <scope>NUCLEOTIDE SEQUENCE [LARGE SCALE GENOMIC DNA]</scope>
    <source>
        <strain evidence="11 13">DSM 22801</strain>
    </source>
</reference>
<feature type="transmembrane region" description="Helical" evidence="9">
    <location>
        <begin position="27"/>
        <end position="55"/>
    </location>
</feature>
<reference evidence="10 12" key="2">
    <citation type="submission" date="2015-12" db="EMBL/GenBank/DDBJ databases">
        <authorList>
            <person name="Lauer A."/>
            <person name="Humrighouse B."/>
            <person name="Loparev V."/>
            <person name="Shewmaker P.L."/>
            <person name="Whitney A.M."/>
            <person name="McLaughlin R.W."/>
        </authorList>
    </citation>
    <scope>NUCLEOTIDE SEQUENCE [LARGE SCALE GENOMIC DNA]</scope>
    <source>
        <strain evidence="10 12">LMG 23085</strain>
    </source>
</reference>
<name>A0A0S3KB47_9ENTE</name>
<proteinExistence type="inferred from homology"/>
<accession>A0A0S3KB47</accession>
<dbReference type="GO" id="GO:0005886">
    <property type="term" value="C:plasma membrane"/>
    <property type="evidence" value="ECO:0007669"/>
    <property type="project" value="UniProtKB-SubCell"/>
</dbReference>
<gene>
    <name evidence="9" type="primary">secE</name>
    <name evidence="10" type="ORF">ATZ33_08850</name>
    <name evidence="11" type="ORF">RV15_GL001864</name>
</gene>
<evidence type="ECO:0000313" key="11">
    <source>
        <dbReference type="EMBL" id="OJG87731.1"/>
    </source>
</evidence>
<evidence type="ECO:0000256" key="7">
    <source>
        <dbReference type="ARBA" id="ARBA00023010"/>
    </source>
</evidence>
<dbReference type="GO" id="GO:0065002">
    <property type="term" value="P:intracellular protein transmembrane transport"/>
    <property type="evidence" value="ECO:0007669"/>
    <property type="project" value="UniProtKB-UniRule"/>
</dbReference>
<keyword evidence="8 9" id="KW-0472">Membrane</keyword>
<dbReference type="NCBIfam" id="TIGR00964">
    <property type="entry name" value="secE_bact"/>
    <property type="match status" value="1"/>
</dbReference>
<dbReference type="Pfam" id="PF00584">
    <property type="entry name" value="SecE"/>
    <property type="match status" value="1"/>
</dbReference>
<dbReference type="GO" id="GO:0006605">
    <property type="term" value="P:protein targeting"/>
    <property type="evidence" value="ECO:0007669"/>
    <property type="project" value="UniProtKB-UniRule"/>
</dbReference>
<keyword evidence="7 9" id="KW-0811">Translocation</keyword>
<keyword evidence="5 9" id="KW-0653">Protein transport</keyword>
<evidence type="ECO:0000256" key="6">
    <source>
        <dbReference type="ARBA" id="ARBA00022989"/>
    </source>
</evidence>
<dbReference type="GO" id="GO:0008320">
    <property type="term" value="F:protein transmembrane transporter activity"/>
    <property type="evidence" value="ECO:0007669"/>
    <property type="project" value="UniProtKB-UniRule"/>
</dbReference>
<evidence type="ECO:0000256" key="4">
    <source>
        <dbReference type="ARBA" id="ARBA00022692"/>
    </source>
</evidence>
<keyword evidence="2 9" id="KW-0813">Transport</keyword>
<dbReference type="OrthoDB" id="9813233at2"/>
<dbReference type="PANTHER" id="PTHR33910:SF1">
    <property type="entry name" value="PROTEIN TRANSLOCASE SUBUNIT SECE"/>
    <property type="match status" value="1"/>
</dbReference>
<dbReference type="EMBL" id="CP013614">
    <property type="protein sequence ID" value="ALS01470.1"/>
    <property type="molecule type" value="Genomic_DNA"/>
</dbReference>
<dbReference type="EMBL" id="JXLC01000027">
    <property type="protein sequence ID" value="OJG87731.1"/>
    <property type="molecule type" value="Genomic_DNA"/>
</dbReference>
<keyword evidence="6 9" id="KW-1133">Transmembrane helix</keyword>
<dbReference type="KEGG" id="ess:ATZ33_08850"/>